<feature type="transmembrane region" description="Helical" evidence="1">
    <location>
        <begin position="107"/>
        <end position="128"/>
    </location>
</feature>
<geneLocation type="mitochondrion" evidence="2"/>
<dbReference type="Proteomes" id="UP000290189">
    <property type="component" value="Unassembled WGS sequence"/>
</dbReference>
<name>A0A3P3YMH7_PLABS</name>
<dbReference type="AlphaFoldDB" id="A0A3P3YMH7"/>
<gene>
    <name evidence="2" type="ORF">PLBR_LOCUS8215</name>
</gene>
<keyword evidence="1" id="KW-0812">Transmembrane</keyword>
<keyword evidence="2" id="KW-0496">Mitochondrion</keyword>
<evidence type="ECO:0000256" key="1">
    <source>
        <dbReference type="SAM" id="Phobius"/>
    </source>
</evidence>
<protein>
    <submittedName>
        <fullName evidence="2">Uncharacterized protein</fullName>
    </submittedName>
</protein>
<accession>A0A3P3YMH7</accession>
<evidence type="ECO:0000313" key="2">
    <source>
        <dbReference type="EMBL" id="SPR01000.1"/>
    </source>
</evidence>
<feature type="transmembrane region" description="Helical" evidence="1">
    <location>
        <begin position="78"/>
        <end position="95"/>
    </location>
</feature>
<proteinExistence type="predicted"/>
<dbReference type="EMBL" id="OVEO01000016">
    <property type="protein sequence ID" value="SPR01000.1"/>
    <property type="molecule type" value="Genomic_DNA"/>
</dbReference>
<keyword evidence="1" id="KW-1133">Transmembrane helix</keyword>
<sequence>MSLQEQMIAIDPFIAVHKESPERVRRRRFIAALETAALMVAVIVYMTSLNAFMNSVRDGAERSWSATSTRRLYRAFRSWRWMALFFLPLALLVINRAQRWLLRQWHVLSASLLVPRVAGCAWILSQFAQLVYLMYRMKARDEAWCINAITYLTLAMAALTTVVLVESLHAFDAGLQILGQRRRSSATLPTKSVKAL</sequence>
<feature type="transmembrane region" description="Helical" evidence="1">
    <location>
        <begin position="29"/>
        <end position="48"/>
    </location>
</feature>
<feature type="transmembrane region" description="Helical" evidence="1">
    <location>
        <begin position="148"/>
        <end position="171"/>
    </location>
</feature>
<keyword evidence="1" id="KW-0472">Membrane</keyword>
<feature type="non-terminal residue" evidence="2">
    <location>
        <position position="196"/>
    </location>
</feature>
<evidence type="ECO:0000313" key="3">
    <source>
        <dbReference type="Proteomes" id="UP000290189"/>
    </source>
</evidence>
<reference evidence="2 3" key="1">
    <citation type="submission" date="2018-03" db="EMBL/GenBank/DDBJ databases">
        <authorList>
            <person name="Fogelqvist J."/>
        </authorList>
    </citation>
    <scope>NUCLEOTIDE SEQUENCE [LARGE SCALE GENOMIC DNA]</scope>
</reference>
<organism evidence="2 3">
    <name type="scientific">Plasmodiophora brassicae</name>
    <name type="common">Clubroot disease agent</name>
    <dbReference type="NCBI Taxonomy" id="37360"/>
    <lineage>
        <taxon>Eukaryota</taxon>
        <taxon>Sar</taxon>
        <taxon>Rhizaria</taxon>
        <taxon>Endomyxa</taxon>
        <taxon>Phytomyxea</taxon>
        <taxon>Plasmodiophorida</taxon>
        <taxon>Plasmodiophoridae</taxon>
        <taxon>Plasmodiophora</taxon>
    </lineage>
</organism>